<dbReference type="EMBL" id="CAJOAY010002462">
    <property type="protein sequence ID" value="CAF3954798.1"/>
    <property type="molecule type" value="Genomic_DNA"/>
</dbReference>
<keyword evidence="2" id="KW-0472">Membrane</keyword>
<keyword evidence="2" id="KW-0812">Transmembrane</keyword>
<dbReference type="AlphaFoldDB" id="A0A819KU04"/>
<name>A0A819KU04_9BILA</name>
<accession>A0A819KU04</accession>
<keyword evidence="2" id="KW-1133">Transmembrane helix</keyword>
<evidence type="ECO:0000256" key="1">
    <source>
        <dbReference type="SAM" id="MobiDB-lite"/>
    </source>
</evidence>
<feature type="compositionally biased region" description="Polar residues" evidence="1">
    <location>
        <begin position="11"/>
        <end position="22"/>
    </location>
</feature>
<evidence type="ECO:0000313" key="4">
    <source>
        <dbReference type="Proteomes" id="UP000663881"/>
    </source>
</evidence>
<reference evidence="3" key="1">
    <citation type="submission" date="2021-02" db="EMBL/GenBank/DDBJ databases">
        <authorList>
            <person name="Nowell W R."/>
        </authorList>
    </citation>
    <scope>NUCLEOTIDE SEQUENCE</scope>
</reference>
<organism evidence="3 4">
    <name type="scientific">Adineta steineri</name>
    <dbReference type="NCBI Taxonomy" id="433720"/>
    <lineage>
        <taxon>Eukaryota</taxon>
        <taxon>Metazoa</taxon>
        <taxon>Spiralia</taxon>
        <taxon>Gnathifera</taxon>
        <taxon>Rotifera</taxon>
        <taxon>Eurotatoria</taxon>
        <taxon>Bdelloidea</taxon>
        <taxon>Adinetida</taxon>
        <taxon>Adinetidae</taxon>
        <taxon>Adineta</taxon>
    </lineage>
</organism>
<evidence type="ECO:0000313" key="3">
    <source>
        <dbReference type="EMBL" id="CAF3954798.1"/>
    </source>
</evidence>
<proteinExistence type="predicted"/>
<comment type="caution">
    <text evidence="3">The sequence shown here is derived from an EMBL/GenBank/DDBJ whole genome shotgun (WGS) entry which is preliminary data.</text>
</comment>
<feature type="transmembrane region" description="Helical" evidence="2">
    <location>
        <begin position="35"/>
        <end position="56"/>
    </location>
</feature>
<sequence length="105" mass="11748">MEKKNTIHPESVNSDIGETQPTQLTRPRVCIRSKLMWIIFTIVIIAIIIIPTTIILTKKGNIVETNLTTIMTTTTAEPESTTTKETAGYLMKKHQSCIVSCFLLV</sequence>
<feature type="region of interest" description="Disordered" evidence="1">
    <location>
        <begin position="1"/>
        <end position="22"/>
    </location>
</feature>
<evidence type="ECO:0000256" key="2">
    <source>
        <dbReference type="SAM" id="Phobius"/>
    </source>
</evidence>
<dbReference type="Proteomes" id="UP000663881">
    <property type="component" value="Unassembled WGS sequence"/>
</dbReference>
<protein>
    <submittedName>
        <fullName evidence="3">Uncharacterized protein</fullName>
    </submittedName>
</protein>
<gene>
    <name evidence="3" type="ORF">OKA104_LOCUS27175</name>
</gene>